<accession>A0AAV7QNU3</accession>
<sequence>MKRQQLEDDIRSLEASYGQTGSLVMQRQITTFRKQLRALDDNREDYALLWTKQRYYAGGDRAGRLVAHQLRVQAVGQRVAGLQLP</sequence>
<comment type="caution">
    <text evidence="1">The sequence shown here is derived from an EMBL/GenBank/DDBJ whole genome shotgun (WGS) entry which is preliminary data.</text>
</comment>
<dbReference type="AlphaFoldDB" id="A0AAV7QNU3"/>
<evidence type="ECO:0000313" key="1">
    <source>
        <dbReference type="EMBL" id="KAJ1141803.1"/>
    </source>
</evidence>
<evidence type="ECO:0000313" key="2">
    <source>
        <dbReference type="Proteomes" id="UP001066276"/>
    </source>
</evidence>
<organism evidence="1 2">
    <name type="scientific">Pleurodeles waltl</name>
    <name type="common">Iberian ribbed newt</name>
    <dbReference type="NCBI Taxonomy" id="8319"/>
    <lineage>
        <taxon>Eukaryota</taxon>
        <taxon>Metazoa</taxon>
        <taxon>Chordata</taxon>
        <taxon>Craniata</taxon>
        <taxon>Vertebrata</taxon>
        <taxon>Euteleostomi</taxon>
        <taxon>Amphibia</taxon>
        <taxon>Batrachia</taxon>
        <taxon>Caudata</taxon>
        <taxon>Salamandroidea</taxon>
        <taxon>Salamandridae</taxon>
        <taxon>Pleurodelinae</taxon>
        <taxon>Pleurodeles</taxon>
    </lineage>
</organism>
<gene>
    <name evidence="1" type="ORF">NDU88_008131</name>
</gene>
<name>A0AAV7QNU3_PLEWA</name>
<dbReference type="EMBL" id="JANPWB010000010">
    <property type="protein sequence ID" value="KAJ1141803.1"/>
    <property type="molecule type" value="Genomic_DNA"/>
</dbReference>
<reference evidence="1" key="1">
    <citation type="journal article" date="2022" name="bioRxiv">
        <title>Sequencing and chromosome-scale assembly of the giantPleurodeles waltlgenome.</title>
        <authorList>
            <person name="Brown T."/>
            <person name="Elewa A."/>
            <person name="Iarovenko S."/>
            <person name="Subramanian E."/>
            <person name="Araus A.J."/>
            <person name="Petzold A."/>
            <person name="Susuki M."/>
            <person name="Suzuki K.-i.T."/>
            <person name="Hayashi T."/>
            <person name="Toyoda A."/>
            <person name="Oliveira C."/>
            <person name="Osipova E."/>
            <person name="Leigh N.D."/>
            <person name="Simon A."/>
            <person name="Yun M.H."/>
        </authorList>
    </citation>
    <scope>NUCLEOTIDE SEQUENCE</scope>
    <source>
        <strain evidence="1">20211129_DDA</strain>
        <tissue evidence="1">Liver</tissue>
    </source>
</reference>
<dbReference type="Proteomes" id="UP001066276">
    <property type="component" value="Chromosome 6"/>
</dbReference>
<keyword evidence="2" id="KW-1185">Reference proteome</keyword>
<protein>
    <submittedName>
        <fullName evidence="1">Uncharacterized protein</fullName>
    </submittedName>
</protein>
<proteinExistence type="predicted"/>